<dbReference type="Gene3D" id="3.20.20.60">
    <property type="entry name" value="Phosphoenolpyruvate-binding domains"/>
    <property type="match status" value="1"/>
</dbReference>
<evidence type="ECO:0000256" key="3">
    <source>
        <dbReference type="ARBA" id="ARBA00023239"/>
    </source>
</evidence>
<dbReference type="GO" id="GO:0016832">
    <property type="term" value="F:aldehyde-lyase activity"/>
    <property type="evidence" value="ECO:0007669"/>
    <property type="project" value="TreeGrafter"/>
</dbReference>
<dbReference type="GO" id="GO:0005737">
    <property type="term" value="C:cytoplasm"/>
    <property type="evidence" value="ECO:0007669"/>
    <property type="project" value="TreeGrafter"/>
</dbReference>
<keyword evidence="6" id="KW-1185">Reference proteome</keyword>
<evidence type="ECO:0000256" key="1">
    <source>
        <dbReference type="ARBA" id="ARBA00005568"/>
    </source>
</evidence>
<accession>A0AA35T280</accession>
<dbReference type="EMBL" id="CASHTH010003109">
    <property type="protein sequence ID" value="CAI8040430.1"/>
    <property type="molecule type" value="Genomic_DNA"/>
</dbReference>
<dbReference type="InterPro" id="IPR040442">
    <property type="entry name" value="Pyrv_kinase-like_dom_sf"/>
</dbReference>
<dbReference type="SUPFAM" id="SSF51621">
    <property type="entry name" value="Phosphoenolpyruvate/pyruvate domain"/>
    <property type="match status" value="1"/>
</dbReference>
<dbReference type="Proteomes" id="UP001174909">
    <property type="component" value="Unassembled WGS sequence"/>
</dbReference>
<reference evidence="5" key="1">
    <citation type="submission" date="2023-03" db="EMBL/GenBank/DDBJ databases">
        <authorList>
            <person name="Steffen K."/>
            <person name="Cardenas P."/>
        </authorList>
    </citation>
    <scope>NUCLEOTIDE SEQUENCE</scope>
</reference>
<proteinExistence type="inferred from homology"/>
<evidence type="ECO:0000313" key="6">
    <source>
        <dbReference type="Proteomes" id="UP001174909"/>
    </source>
</evidence>
<feature type="domain" description="HpcH/HpaI aldolase/citrate lyase" evidence="4">
    <location>
        <begin position="21"/>
        <end position="168"/>
    </location>
</feature>
<dbReference type="PANTHER" id="PTHR30502">
    <property type="entry name" value="2-KETO-3-DEOXY-L-RHAMNONATE ALDOLASE"/>
    <property type="match status" value="1"/>
</dbReference>
<evidence type="ECO:0000259" key="4">
    <source>
        <dbReference type="Pfam" id="PF03328"/>
    </source>
</evidence>
<dbReference type="InterPro" id="IPR015813">
    <property type="entry name" value="Pyrv/PenolPyrv_kinase-like_dom"/>
</dbReference>
<dbReference type="AlphaFoldDB" id="A0AA35T280"/>
<dbReference type="GO" id="GO:0046872">
    <property type="term" value="F:metal ion binding"/>
    <property type="evidence" value="ECO:0007669"/>
    <property type="project" value="UniProtKB-KW"/>
</dbReference>
<organism evidence="5 6">
    <name type="scientific">Geodia barretti</name>
    <name type="common">Barrett's horny sponge</name>
    <dbReference type="NCBI Taxonomy" id="519541"/>
    <lineage>
        <taxon>Eukaryota</taxon>
        <taxon>Metazoa</taxon>
        <taxon>Porifera</taxon>
        <taxon>Demospongiae</taxon>
        <taxon>Heteroscleromorpha</taxon>
        <taxon>Tetractinellida</taxon>
        <taxon>Astrophorina</taxon>
        <taxon>Geodiidae</taxon>
        <taxon>Geodia</taxon>
    </lineage>
</organism>
<keyword evidence="3" id="KW-0456">Lyase</keyword>
<evidence type="ECO:0000256" key="2">
    <source>
        <dbReference type="ARBA" id="ARBA00022723"/>
    </source>
</evidence>
<dbReference type="Pfam" id="PF03328">
    <property type="entry name" value="HpcH_HpaI"/>
    <property type="match status" value="1"/>
</dbReference>
<comment type="caution">
    <text evidence="5">The sequence shown here is derived from an EMBL/GenBank/DDBJ whole genome shotgun (WGS) entry which is preliminary data.</text>
</comment>
<dbReference type="InterPro" id="IPR050251">
    <property type="entry name" value="HpcH-HpaI_aldolase"/>
</dbReference>
<evidence type="ECO:0000313" key="5">
    <source>
        <dbReference type="EMBL" id="CAI8040430.1"/>
    </source>
</evidence>
<gene>
    <name evidence="5" type="ORF">GBAR_LOCUS22535</name>
</gene>
<protein>
    <submittedName>
        <fullName evidence="5">4-hydroxy-2-oxovalerate aldolase</fullName>
    </submittedName>
</protein>
<name>A0AA35T280_GEOBA</name>
<dbReference type="PANTHER" id="PTHR30502:SF0">
    <property type="entry name" value="PHOSPHOENOLPYRUVATE CARBOXYLASE FAMILY PROTEIN"/>
    <property type="match status" value="1"/>
</dbReference>
<keyword evidence="2" id="KW-0479">Metal-binding</keyword>
<dbReference type="InterPro" id="IPR005000">
    <property type="entry name" value="Aldolase/citrate-lyase_domain"/>
</dbReference>
<sequence>MRQNRAGKKAVGFGLIFPSMQLVEIAAQCGFDSINVDGEHGHFTPESVDEICRVANGYGMSVTARVPNINSDTINLFLDRGVQGIVGPHIDTVEQAQMLADACLFPPDGQRSWGGGRGTEFGDTEKLDAMGGKLGFAKWSNANMLVFGQIESKVAWENLEEILTVPGLPE</sequence>
<comment type="similarity">
    <text evidence="1">Belongs to the HpcH/HpaI aldolase family.</text>
</comment>